<dbReference type="EMBL" id="JAPEVG010000973">
    <property type="protein sequence ID" value="KAJ8454417.1"/>
    <property type="molecule type" value="Genomic_DNA"/>
</dbReference>
<dbReference type="Proteomes" id="UP001215151">
    <property type="component" value="Unassembled WGS sequence"/>
</dbReference>
<proteinExistence type="predicted"/>
<keyword evidence="3" id="KW-1185">Reference proteome</keyword>
<accession>A0AAD7X4E9</accession>
<evidence type="ECO:0000313" key="3">
    <source>
        <dbReference type="Proteomes" id="UP001215151"/>
    </source>
</evidence>
<reference evidence="2" key="1">
    <citation type="submission" date="2022-11" db="EMBL/GenBank/DDBJ databases">
        <title>Genome Sequence of Cubamyces cubensis.</title>
        <authorList>
            <person name="Buettner E."/>
        </authorList>
    </citation>
    <scope>NUCLEOTIDE SEQUENCE</scope>
    <source>
        <strain evidence="2">MPL-01</strain>
    </source>
</reference>
<dbReference type="AlphaFoldDB" id="A0AAD7X4E9"/>
<sequence length="336" mass="36340">MLPASHGPPHRSNVTPRSTLWPLLLHRVHNVLTPVVSLKSAESQLVSVKPPQERCRYKTIIDESDVAAGKLAAVINGASTYANRQELDGYHYIFSGPCANLRNDVEACYLKLTDLKSDTSVNARASLLNAPSDAKVACSQAFSENRGQSETTVQGSAPATTTPKGMWGLFTERLPTFHATSSPQSPPAVENANLTPAQAAAVGIFAQAALSHNDIHVQQRQHMPVTTGYARSQTQVSPILDKPHTDVVIASMKDIMLSLATQAPQLDVFRELTLHLKNEIKAYLQALQSANAFPTLDKRTALANMQARVALSSIHWRESHLSRISTSAPSCLASAL</sequence>
<evidence type="ECO:0000256" key="1">
    <source>
        <dbReference type="SAM" id="MobiDB-lite"/>
    </source>
</evidence>
<feature type="region of interest" description="Disordered" evidence="1">
    <location>
        <begin position="143"/>
        <end position="162"/>
    </location>
</feature>
<gene>
    <name evidence="2" type="ORF">ONZ51_g13033</name>
</gene>
<evidence type="ECO:0000313" key="2">
    <source>
        <dbReference type="EMBL" id="KAJ8454417.1"/>
    </source>
</evidence>
<protein>
    <submittedName>
        <fullName evidence="2">Uncharacterized protein</fullName>
    </submittedName>
</protein>
<organism evidence="2 3">
    <name type="scientific">Trametes cubensis</name>
    <dbReference type="NCBI Taxonomy" id="1111947"/>
    <lineage>
        <taxon>Eukaryota</taxon>
        <taxon>Fungi</taxon>
        <taxon>Dikarya</taxon>
        <taxon>Basidiomycota</taxon>
        <taxon>Agaricomycotina</taxon>
        <taxon>Agaricomycetes</taxon>
        <taxon>Polyporales</taxon>
        <taxon>Polyporaceae</taxon>
        <taxon>Trametes</taxon>
    </lineage>
</organism>
<name>A0AAD7X4E9_9APHY</name>
<comment type="caution">
    <text evidence="2">The sequence shown here is derived from an EMBL/GenBank/DDBJ whole genome shotgun (WGS) entry which is preliminary data.</text>
</comment>